<comment type="caution">
    <text evidence="2">The sequence shown here is derived from an EMBL/GenBank/DDBJ whole genome shotgun (WGS) entry which is preliminary data.</text>
</comment>
<dbReference type="EMBL" id="JAANIU010005890">
    <property type="protein sequence ID" value="KAG1544866.1"/>
    <property type="molecule type" value="Genomic_DNA"/>
</dbReference>
<dbReference type="Proteomes" id="UP000740926">
    <property type="component" value="Unassembled WGS sequence"/>
</dbReference>
<keyword evidence="3" id="KW-1185">Reference proteome</keyword>
<feature type="region of interest" description="Disordered" evidence="1">
    <location>
        <begin position="273"/>
        <end position="293"/>
    </location>
</feature>
<proteinExistence type="predicted"/>
<gene>
    <name evidence="2" type="ORF">G6F50_013818</name>
</gene>
<protein>
    <submittedName>
        <fullName evidence="2">Uncharacterized protein</fullName>
    </submittedName>
</protein>
<dbReference type="AlphaFoldDB" id="A0A9P6YCF1"/>
<evidence type="ECO:0000313" key="3">
    <source>
        <dbReference type="Proteomes" id="UP000740926"/>
    </source>
</evidence>
<feature type="region of interest" description="Disordered" evidence="1">
    <location>
        <begin position="143"/>
        <end position="175"/>
    </location>
</feature>
<organism evidence="2 3">
    <name type="scientific">Rhizopus delemar</name>
    <dbReference type="NCBI Taxonomy" id="936053"/>
    <lineage>
        <taxon>Eukaryota</taxon>
        <taxon>Fungi</taxon>
        <taxon>Fungi incertae sedis</taxon>
        <taxon>Mucoromycota</taxon>
        <taxon>Mucoromycotina</taxon>
        <taxon>Mucoromycetes</taxon>
        <taxon>Mucorales</taxon>
        <taxon>Mucorineae</taxon>
        <taxon>Rhizopodaceae</taxon>
        <taxon>Rhizopus</taxon>
    </lineage>
</organism>
<sequence length="293" mass="30999">MREGDPGPALQPLNDLEGEIRPAADDGFDAFIDLQTIERVEAMLRGNGHAASMHDIVRALGILLAPVMSSGSSQLDTGLALPLPDDPLYINLVATYWMTLIAPFLTRADFEIAMFIGQIAGKHRLVVGFRDLVAALHRAGRRAVGARPRQRQPRSGQVVELSGSTAALPAPGAGDVPRSLHRSLGMRTLTLILAAALSCTAHAQDAATVVPANVIPQPGQVVASGAVPDEATKADVLARLQKVYGVGNASCWTARSSRSTAVSWKSTARRSGCAARLTMRPRASRSPAPSPRR</sequence>
<name>A0A9P6YCF1_9FUNG</name>
<accession>A0A9P6YCF1</accession>
<evidence type="ECO:0000313" key="2">
    <source>
        <dbReference type="EMBL" id="KAG1544866.1"/>
    </source>
</evidence>
<reference evidence="2 3" key="1">
    <citation type="journal article" date="2020" name="Microb. Genom.">
        <title>Genetic diversity of clinical and environmental Mucorales isolates obtained from an investigation of mucormycosis cases among solid organ transplant recipients.</title>
        <authorList>
            <person name="Nguyen M.H."/>
            <person name="Kaul D."/>
            <person name="Muto C."/>
            <person name="Cheng S.J."/>
            <person name="Richter R.A."/>
            <person name="Bruno V.M."/>
            <person name="Liu G."/>
            <person name="Beyhan S."/>
            <person name="Sundermann A.J."/>
            <person name="Mounaud S."/>
            <person name="Pasculle A.W."/>
            <person name="Nierman W.C."/>
            <person name="Driscoll E."/>
            <person name="Cumbie R."/>
            <person name="Clancy C.J."/>
            <person name="Dupont C.L."/>
        </authorList>
    </citation>
    <scope>NUCLEOTIDE SEQUENCE [LARGE SCALE GENOMIC DNA]</scope>
    <source>
        <strain evidence="2 3">GL24</strain>
    </source>
</reference>
<evidence type="ECO:0000256" key="1">
    <source>
        <dbReference type="SAM" id="MobiDB-lite"/>
    </source>
</evidence>